<dbReference type="InterPro" id="IPR036465">
    <property type="entry name" value="vWFA_dom_sf"/>
</dbReference>
<feature type="domain" description="VWFA" evidence="2">
    <location>
        <begin position="168"/>
        <end position="359"/>
    </location>
</feature>
<name>A0ABS4ICJ3_9BACI</name>
<reference evidence="3 4" key="1">
    <citation type="submission" date="2021-03" db="EMBL/GenBank/DDBJ databases">
        <title>Genomic Encyclopedia of Type Strains, Phase IV (KMG-IV): sequencing the most valuable type-strain genomes for metagenomic binning, comparative biology and taxonomic classification.</title>
        <authorList>
            <person name="Goeker M."/>
        </authorList>
    </citation>
    <scope>NUCLEOTIDE SEQUENCE [LARGE SCALE GENOMIC DNA]</scope>
    <source>
        <strain evidence="3 4">DSM 25609</strain>
    </source>
</reference>
<evidence type="ECO:0000313" key="4">
    <source>
        <dbReference type="Proteomes" id="UP001519345"/>
    </source>
</evidence>
<feature type="compositionally biased region" description="Basic and acidic residues" evidence="1">
    <location>
        <begin position="455"/>
        <end position="471"/>
    </location>
</feature>
<dbReference type="RefSeq" id="WP_209461866.1">
    <property type="nucleotide sequence ID" value="NZ_CP110224.1"/>
</dbReference>
<gene>
    <name evidence="3" type="ORF">J2Z83_000751</name>
</gene>
<organism evidence="3 4">
    <name type="scientific">Virgibacillus natechei</name>
    <dbReference type="NCBI Taxonomy" id="1216297"/>
    <lineage>
        <taxon>Bacteria</taxon>
        <taxon>Bacillati</taxon>
        <taxon>Bacillota</taxon>
        <taxon>Bacilli</taxon>
        <taxon>Bacillales</taxon>
        <taxon>Bacillaceae</taxon>
        <taxon>Virgibacillus</taxon>
    </lineage>
</organism>
<dbReference type="Pfam" id="PF13519">
    <property type="entry name" value="VWA_2"/>
    <property type="match status" value="1"/>
</dbReference>
<protein>
    <submittedName>
        <fullName evidence="3">Ca-activated chloride channel family protein</fullName>
    </submittedName>
</protein>
<evidence type="ECO:0000259" key="2">
    <source>
        <dbReference type="PROSITE" id="PS50234"/>
    </source>
</evidence>
<feature type="region of interest" description="Disordered" evidence="1">
    <location>
        <begin position="24"/>
        <end position="62"/>
    </location>
</feature>
<dbReference type="InterPro" id="IPR002035">
    <property type="entry name" value="VWF_A"/>
</dbReference>
<dbReference type="PROSITE" id="PS51257">
    <property type="entry name" value="PROKAR_LIPOPROTEIN"/>
    <property type="match status" value="1"/>
</dbReference>
<keyword evidence="4" id="KW-1185">Reference proteome</keyword>
<dbReference type="Gene3D" id="3.40.50.410">
    <property type="entry name" value="von Willebrand factor, type A domain"/>
    <property type="match status" value="1"/>
</dbReference>
<dbReference type="SUPFAM" id="SSF53300">
    <property type="entry name" value="vWA-like"/>
    <property type="match status" value="1"/>
</dbReference>
<comment type="caution">
    <text evidence="3">The sequence shown here is derived from an EMBL/GenBank/DDBJ whole genome shotgun (WGS) entry which is preliminary data.</text>
</comment>
<dbReference type="SMART" id="SM00327">
    <property type="entry name" value="VWA"/>
    <property type="match status" value="1"/>
</dbReference>
<evidence type="ECO:0000256" key="1">
    <source>
        <dbReference type="SAM" id="MobiDB-lite"/>
    </source>
</evidence>
<dbReference type="Proteomes" id="UP001519345">
    <property type="component" value="Unassembled WGS sequence"/>
</dbReference>
<dbReference type="EMBL" id="JAGGKX010000002">
    <property type="protein sequence ID" value="MBP1968659.1"/>
    <property type="molecule type" value="Genomic_DNA"/>
</dbReference>
<accession>A0ABS4ICJ3</accession>
<proteinExistence type="predicted"/>
<dbReference type="PROSITE" id="PS50234">
    <property type="entry name" value="VWFA"/>
    <property type="match status" value="1"/>
</dbReference>
<feature type="compositionally biased region" description="Basic and acidic residues" evidence="1">
    <location>
        <begin position="49"/>
        <end position="62"/>
    </location>
</feature>
<feature type="compositionally biased region" description="Acidic residues" evidence="1">
    <location>
        <begin position="24"/>
        <end position="36"/>
    </location>
</feature>
<feature type="region of interest" description="Disordered" evidence="1">
    <location>
        <begin position="446"/>
        <end position="471"/>
    </location>
</feature>
<sequence length="471" mass="53334">MGYGKFLSIVFIFFILLVGCTDEDTSDEDSTNENEETVQSSENTVDNENESKELNDSEEKNMEQQFLENIDSVPEDTAGLINQKQGEYATVDVRHDSVEDDVLKDVRKLTPLTEDANAEQVDKYFDYLYALAAENFPDPQDTINKWEFGSFGDPDLPDSRYHFKENYNVEIILDASGSMAAYIGDKTMMQIAKESINDFMKQVPEEANISFRVYGHEVTSSSSDKAMSCDAIEQVYGFESYDEEKFQNELDKIEPAGWTPLADALEQSEEALKDYDTEHNTNLIYVVSDGIETCDGGPVEVAETLSDSNAQPIMNIIGFNVDSDAQEQLKEMADVSGGVFSTANNQEQLEEEFTRAEEVLEAWEDWKEDAMSDVDSIRVNNSFDIRGVTNDWGQQSRLLSNNLARLIRIFEGEEIINDEQADIMSEKRDNVIEVMDTAKLEIEEELEDISADSLEEMKESIDEKYSEQSDN</sequence>
<evidence type="ECO:0000313" key="3">
    <source>
        <dbReference type="EMBL" id="MBP1968659.1"/>
    </source>
</evidence>